<feature type="domain" description="PLAT" evidence="2">
    <location>
        <begin position="7"/>
        <end position="127"/>
    </location>
</feature>
<dbReference type="PANTHER" id="PTHR10877">
    <property type="entry name" value="POLYCYSTIN FAMILY MEMBER"/>
    <property type="match status" value="1"/>
</dbReference>
<dbReference type="AlphaFoldDB" id="A0A803TRB6"/>
<dbReference type="Pfam" id="PF01477">
    <property type="entry name" value="PLAT"/>
    <property type="match status" value="1"/>
</dbReference>
<dbReference type="SMART" id="SM00308">
    <property type="entry name" value="LH2"/>
    <property type="match status" value="1"/>
</dbReference>
<reference evidence="3" key="2">
    <citation type="submission" date="2025-08" db="UniProtKB">
        <authorList>
            <consortium name="Ensembl"/>
        </authorList>
    </citation>
    <scope>IDENTIFICATION</scope>
</reference>
<accession>A0A803TRB6</accession>
<reference evidence="3 4" key="1">
    <citation type="submission" date="2009-12" db="EMBL/GenBank/DDBJ databases">
        <title>The Genome Sequence of Anolis carolinensis (Green Anole Lizard).</title>
        <authorList>
            <consortium name="The Genome Sequencing Platform"/>
            <person name="Di Palma F."/>
            <person name="Alfoldi J."/>
            <person name="Heiman D."/>
            <person name="Young S."/>
            <person name="Grabherr M."/>
            <person name="Johnson J."/>
            <person name="Lander E.S."/>
            <person name="Lindblad-Toh K."/>
        </authorList>
    </citation>
    <scope>NUCLEOTIDE SEQUENCE [LARGE SCALE GENOMIC DNA]</scope>
    <source>
        <strain evidence="3 4">JBL SC #1</strain>
    </source>
</reference>
<comment type="caution">
    <text evidence="1">Lacks conserved residue(s) required for the propagation of feature annotation.</text>
</comment>
<evidence type="ECO:0000256" key="1">
    <source>
        <dbReference type="PROSITE-ProRule" id="PRU00152"/>
    </source>
</evidence>
<keyword evidence="4" id="KW-1185">Reference proteome</keyword>
<sequence length="131" mass="14972">MPSRIKIQYHIKWILPPLTVRLGSGTTADVFVELTGENGVSDIHCIKHPQFPTLFRASVDTFLLTTKYELGDILSLHIWHNNGGSSPNWYLSRVKVYNVQTKKSWLFICRNWLGLGKADGKIERLFPAKHP</sequence>
<dbReference type="InterPro" id="IPR036392">
    <property type="entry name" value="PLAT/LH2_dom_sf"/>
</dbReference>
<dbReference type="Ensembl" id="ENSACAT00000051442.1">
    <property type="protein sequence ID" value="ENSACAP00000037756.1"/>
    <property type="gene ID" value="ENSACAG00000041822.1"/>
</dbReference>
<proteinExistence type="predicted"/>
<dbReference type="PANTHER" id="PTHR10877:SF185">
    <property type="entry name" value="POLYCYSTIN FAMILY RECEPTOR FOR EGG JELLY"/>
    <property type="match status" value="1"/>
</dbReference>
<dbReference type="PROSITE" id="PS50095">
    <property type="entry name" value="PLAT"/>
    <property type="match status" value="1"/>
</dbReference>
<dbReference type="InterPro" id="IPR001024">
    <property type="entry name" value="PLAT/LH2_dom"/>
</dbReference>
<name>A0A803TRB6_ANOCA</name>
<dbReference type="Gene3D" id="2.60.60.20">
    <property type="entry name" value="PLAT/LH2 domain"/>
    <property type="match status" value="1"/>
</dbReference>
<organism evidence="3 4">
    <name type="scientific">Anolis carolinensis</name>
    <name type="common">Green anole</name>
    <name type="synonym">American chameleon</name>
    <dbReference type="NCBI Taxonomy" id="28377"/>
    <lineage>
        <taxon>Eukaryota</taxon>
        <taxon>Metazoa</taxon>
        <taxon>Chordata</taxon>
        <taxon>Craniata</taxon>
        <taxon>Vertebrata</taxon>
        <taxon>Euteleostomi</taxon>
        <taxon>Lepidosauria</taxon>
        <taxon>Squamata</taxon>
        <taxon>Bifurcata</taxon>
        <taxon>Unidentata</taxon>
        <taxon>Episquamata</taxon>
        <taxon>Toxicofera</taxon>
        <taxon>Iguania</taxon>
        <taxon>Dactyloidae</taxon>
        <taxon>Anolis</taxon>
    </lineage>
</organism>
<evidence type="ECO:0000313" key="3">
    <source>
        <dbReference type="Ensembl" id="ENSACAP00000037756.1"/>
    </source>
</evidence>
<protein>
    <recommendedName>
        <fullName evidence="2">PLAT domain-containing protein</fullName>
    </recommendedName>
</protein>
<dbReference type="InParanoid" id="A0A803TRB6"/>
<reference evidence="3" key="3">
    <citation type="submission" date="2025-09" db="UniProtKB">
        <authorList>
            <consortium name="Ensembl"/>
        </authorList>
    </citation>
    <scope>IDENTIFICATION</scope>
</reference>
<evidence type="ECO:0000313" key="4">
    <source>
        <dbReference type="Proteomes" id="UP000001646"/>
    </source>
</evidence>
<dbReference type="Proteomes" id="UP000001646">
    <property type="component" value="Chromosome 5"/>
</dbReference>
<dbReference type="SUPFAM" id="SSF49723">
    <property type="entry name" value="Lipase/lipooxygenase domain (PLAT/LH2 domain)"/>
    <property type="match status" value="1"/>
</dbReference>
<dbReference type="InterPro" id="IPR051223">
    <property type="entry name" value="Polycystin"/>
</dbReference>
<dbReference type="GeneTree" id="ENSGT00940000162080"/>
<evidence type="ECO:0000259" key="2">
    <source>
        <dbReference type="PROSITE" id="PS50095"/>
    </source>
</evidence>